<evidence type="ECO:0000256" key="8">
    <source>
        <dbReference type="ARBA" id="ARBA00023077"/>
    </source>
</evidence>
<organism evidence="14 15">
    <name type="scientific">Erythrobacter westpacificensis</name>
    <dbReference type="NCBI Taxonomy" id="1055231"/>
    <lineage>
        <taxon>Bacteria</taxon>
        <taxon>Pseudomonadati</taxon>
        <taxon>Pseudomonadota</taxon>
        <taxon>Alphaproteobacteria</taxon>
        <taxon>Sphingomonadales</taxon>
        <taxon>Erythrobacteraceae</taxon>
        <taxon>Erythrobacter/Porphyrobacter group</taxon>
        <taxon>Erythrobacter</taxon>
    </lineage>
</organism>
<feature type="chain" id="PRO_5046218388" description="TonB-dependent receptor plug domain-containing protein" evidence="12">
    <location>
        <begin position="25"/>
        <end position="158"/>
    </location>
</feature>
<dbReference type="Gene3D" id="2.40.170.20">
    <property type="entry name" value="TonB-dependent receptor, beta-barrel domain"/>
    <property type="match status" value="1"/>
</dbReference>
<protein>
    <recommendedName>
        <fullName evidence="13">TonB-dependent receptor plug domain-containing protein</fullName>
    </recommendedName>
</protein>
<accession>A0ABP9KHK0</accession>
<dbReference type="InterPro" id="IPR039426">
    <property type="entry name" value="TonB-dep_rcpt-like"/>
</dbReference>
<dbReference type="InterPro" id="IPR012910">
    <property type="entry name" value="Plug_dom"/>
</dbReference>
<comment type="similarity">
    <text evidence="11">Belongs to the TonB-dependent receptor family.</text>
</comment>
<keyword evidence="2 11" id="KW-0813">Transport</keyword>
<keyword evidence="5 11" id="KW-0812">Transmembrane</keyword>
<dbReference type="InterPro" id="IPR036942">
    <property type="entry name" value="Beta-barrel_TonB_sf"/>
</dbReference>
<reference evidence="15" key="1">
    <citation type="journal article" date="2019" name="Int. J. Syst. Evol. Microbiol.">
        <title>The Global Catalogue of Microorganisms (GCM) 10K type strain sequencing project: providing services to taxonomists for standard genome sequencing and annotation.</title>
        <authorList>
            <consortium name="The Broad Institute Genomics Platform"/>
            <consortium name="The Broad Institute Genome Sequencing Center for Infectious Disease"/>
            <person name="Wu L."/>
            <person name="Ma J."/>
        </authorList>
    </citation>
    <scope>NUCLEOTIDE SEQUENCE [LARGE SCALE GENOMIC DNA]</scope>
    <source>
        <strain evidence="15">JCM 18014</strain>
    </source>
</reference>
<dbReference type="PANTHER" id="PTHR32552:SF81">
    <property type="entry name" value="TONB-DEPENDENT OUTER MEMBRANE RECEPTOR"/>
    <property type="match status" value="1"/>
</dbReference>
<keyword evidence="8" id="KW-0798">TonB box</keyword>
<gene>
    <name evidence="14" type="ORF">GCM10023208_20730</name>
</gene>
<dbReference type="Proteomes" id="UP001500518">
    <property type="component" value="Unassembled WGS sequence"/>
</dbReference>
<evidence type="ECO:0000313" key="15">
    <source>
        <dbReference type="Proteomes" id="UP001500518"/>
    </source>
</evidence>
<sequence length="158" mass="16814">MKFKKLSVASSLAIAVCMASPALAQDETDAQETAERRDNQTNVIVVTAQFREQNLQETPIAITAVNAEMLAARGQTDISQVAAQAPNVTLRPQPQNGGSGLIAFIRGVGQTDFNYALDPAVGVYVDDVYIPTLSSSLLELVDLDRVEILRGPQGTLAG</sequence>
<evidence type="ECO:0000256" key="6">
    <source>
        <dbReference type="ARBA" id="ARBA00023004"/>
    </source>
</evidence>
<evidence type="ECO:0000256" key="12">
    <source>
        <dbReference type="SAM" id="SignalP"/>
    </source>
</evidence>
<evidence type="ECO:0000256" key="11">
    <source>
        <dbReference type="PROSITE-ProRule" id="PRU01360"/>
    </source>
</evidence>
<feature type="signal peptide" evidence="12">
    <location>
        <begin position="1"/>
        <end position="24"/>
    </location>
</feature>
<dbReference type="RefSeq" id="WP_346033007.1">
    <property type="nucleotide sequence ID" value="NZ_BAABHV010000010.1"/>
</dbReference>
<keyword evidence="4" id="KW-0410">Iron transport</keyword>
<evidence type="ECO:0000256" key="1">
    <source>
        <dbReference type="ARBA" id="ARBA00004571"/>
    </source>
</evidence>
<keyword evidence="10 11" id="KW-0998">Cell outer membrane</keyword>
<dbReference type="Pfam" id="PF07715">
    <property type="entry name" value="Plug"/>
    <property type="match status" value="1"/>
</dbReference>
<evidence type="ECO:0000256" key="10">
    <source>
        <dbReference type="ARBA" id="ARBA00023237"/>
    </source>
</evidence>
<keyword evidence="7" id="KW-0406">Ion transport</keyword>
<dbReference type="PROSITE" id="PS52016">
    <property type="entry name" value="TONB_DEPENDENT_REC_3"/>
    <property type="match status" value="1"/>
</dbReference>
<evidence type="ECO:0000256" key="3">
    <source>
        <dbReference type="ARBA" id="ARBA00022452"/>
    </source>
</evidence>
<evidence type="ECO:0000259" key="13">
    <source>
        <dbReference type="Pfam" id="PF07715"/>
    </source>
</evidence>
<dbReference type="PANTHER" id="PTHR32552">
    <property type="entry name" value="FERRICHROME IRON RECEPTOR-RELATED"/>
    <property type="match status" value="1"/>
</dbReference>
<keyword evidence="15" id="KW-1185">Reference proteome</keyword>
<evidence type="ECO:0000256" key="7">
    <source>
        <dbReference type="ARBA" id="ARBA00023065"/>
    </source>
</evidence>
<evidence type="ECO:0000313" key="14">
    <source>
        <dbReference type="EMBL" id="GAA5056186.1"/>
    </source>
</evidence>
<comment type="subcellular location">
    <subcellularLocation>
        <location evidence="1 11">Cell outer membrane</location>
        <topology evidence="1 11">Multi-pass membrane protein</topology>
    </subcellularLocation>
</comment>
<evidence type="ECO:0000256" key="2">
    <source>
        <dbReference type="ARBA" id="ARBA00022448"/>
    </source>
</evidence>
<evidence type="ECO:0000256" key="5">
    <source>
        <dbReference type="ARBA" id="ARBA00022692"/>
    </source>
</evidence>
<keyword evidence="6" id="KW-0408">Iron</keyword>
<keyword evidence="9 11" id="KW-0472">Membrane</keyword>
<name>A0ABP9KHK0_9SPHN</name>
<evidence type="ECO:0000256" key="9">
    <source>
        <dbReference type="ARBA" id="ARBA00023136"/>
    </source>
</evidence>
<feature type="domain" description="TonB-dependent receptor plug" evidence="13">
    <location>
        <begin position="55"/>
        <end position="158"/>
    </location>
</feature>
<keyword evidence="12" id="KW-0732">Signal</keyword>
<keyword evidence="3 11" id="KW-1134">Transmembrane beta strand</keyword>
<evidence type="ECO:0000256" key="4">
    <source>
        <dbReference type="ARBA" id="ARBA00022496"/>
    </source>
</evidence>
<dbReference type="EMBL" id="BAABHV010000010">
    <property type="protein sequence ID" value="GAA5056186.1"/>
    <property type="molecule type" value="Genomic_DNA"/>
</dbReference>
<dbReference type="SUPFAM" id="SSF56935">
    <property type="entry name" value="Porins"/>
    <property type="match status" value="1"/>
</dbReference>
<proteinExistence type="inferred from homology"/>
<comment type="caution">
    <text evidence="14">The sequence shown here is derived from an EMBL/GenBank/DDBJ whole genome shotgun (WGS) entry which is preliminary data.</text>
</comment>